<sequence>MNFNKRMFFFDIDNTILSSRSQTIFPQTLKTIKTLAEQPNTLLGIATGRNIKRLNVLGEIQHYFKHLVLFNGGLTQINDKVIDDRPFDKKEVQNLIAKAHAACIKIGMTGLHKEIVPSEQDLISFTLGHKYCTNKNSVVEPTFYLNNNVYQIWLFEPNNKKLEKFIKDLGKFEIYYWRTNCGVDLVPKDVNKIHGIRKIQALYPEYQLICMGDGVNDIDMIKSADIGIGLANFHHEGVKKNSKLIAPDIEEDKLYDFFIKNNLF</sequence>
<dbReference type="Gene3D" id="3.30.1240.10">
    <property type="match status" value="1"/>
</dbReference>
<dbReference type="Pfam" id="PF08282">
    <property type="entry name" value="Hydrolase_3"/>
    <property type="match status" value="1"/>
</dbReference>
<dbReference type="PANTHER" id="PTHR10000:SF25">
    <property type="entry name" value="PHOSPHATASE YKRA-RELATED"/>
    <property type="match status" value="1"/>
</dbReference>
<dbReference type="Gene3D" id="3.40.50.1000">
    <property type="entry name" value="HAD superfamily/HAD-like"/>
    <property type="match status" value="1"/>
</dbReference>
<protein>
    <submittedName>
        <fullName evidence="1">HAD-IIB family hydrolase</fullName>
    </submittedName>
</protein>
<dbReference type="InterPro" id="IPR036412">
    <property type="entry name" value="HAD-like_sf"/>
</dbReference>
<dbReference type="Proteomes" id="UP001164727">
    <property type="component" value="Chromosome"/>
</dbReference>
<dbReference type="EMBL" id="CP114006">
    <property type="protein sequence ID" value="WAN63593.1"/>
    <property type="molecule type" value="Genomic_DNA"/>
</dbReference>
<keyword evidence="1" id="KW-0378">Hydrolase</keyword>
<keyword evidence="2" id="KW-1185">Reference proteome</keyword>
<proteinExistence type="predicted"/>
<evidence type="ECO:0000313" key="2">
    <source>
        <dbReference type="Proteomes" id="UP001164727"/>
    </source>
</evidence>
<dbReference type="InterPro" id="IPR023214">
    <property type="entry name" value="HAD_sf"/>
</dbReference>
<dbReference type="InterPro" id="IPR006379">
    <property type="entry name" value="HAD-SF_hydro_IIB"/>
</dbReference>
<evidence type="ECO:0000313" key="1">
    <source>
        <dbReference type="EMBL" id="WAN63593.1"/>
    </source>
</evidence>
<dbReference type="SUPFAM" id="SSF56784">
    <property type="entry name" value="HAD-like"/>
    <property type="match status" value="1"/>
</dbReference>
<dbReference type="RefSeq" id="WP_268849775.1">
    <property type="nucleotide sequence ID" value="NZ_CP114006.1"/>
</dbReference>
<dbReference type="GO" id="GO:0016787">
    <property type="term" value="F:hydrolase activity"/>
    <property type="evidence" value="ECO:0007669"/>
    <property type="project" value="UniProtKB-KW"/>
</dbReference>
<name>A0ABY7BSQ5_9MOLU</name>
<reference evidence="1 2" key="1">
    <citation type="journal article" date="2023" name="Microbiol. Resour. Announc.">
        <title>Complete Genome of 'Candidatus Phytoplasma rubi' RS, a Phytopathogenic Bacterium Associated with Rubus Stunt Disease.</title>
        <authorList>
            <person name="Duckeck D."/>
            <person name="Zubert C."/>
            <person name="Bohm J.W."/>
            <person name="Carminati G."/>
            <person name="Schneider B."/>
            <person name="Kube M."/>
        </authorList>
    </citation>
    <scope>NUCLEOTIDE SEQUENCE [LARGE SCALE GENOMIC DNA]</scope>
    <source>
        <strain evidence="1 2">RS</strain>
    </source>
</reference>
<organism evidence="1 2">
    <name type="scientific">Candidatus Phytoplasma rubi</name>
    <dbReference type="NCBI Taxonomy" id="399025"/>
    <lineage>
        <taxon>Bacteria</taxon>
        <taxon>Bacillati</taxon>
        <taxon>Mycoplasmatota</taxon>
        <taxon>Mollicutes</taxon>
        <taxon>Acholeplasmatales</taxon>
        <taxon>Acholeplasmataceae</taxon>
        <taxon>Candidatus Phytoplasma</taxon>
        <taxon>16SrV (Elm yellows group)</taxon>
    </lineage>
</organism>
<accession>A0ABY7BSQ5</accession>
<dbReference type="PANTHER" id="PTHR10000">
    <property type="entry name" value="PHOSPHOSERINE PHOSPHATASE"/>
    <property type="match status" value="1"/>
</dbReference>
<gene>
    <name evidence="1" type="ORF">RS022_07720</name>
</gene>
<dbReference type="NCBIfam" id="TIGR01484">
    <property type="entry name" value="HAD-SF-IIB"/>
    <property type="match status" value="1"/>
</dbReference>